<evidence type="ECO:0000313" key="1">
    <source>
        <dbReference type="EMBL" id="OHA03117.1"/>
    </source>
</evidence>
<reference evidence="1 2" key="1">
    <citation type="journal article" date="2016" name="Nat. Commun.">
        <title>Thousands of microbial genomes shed light on interconnected biogeochemical processes in an aquifer system.</title>
        <authorList>
            <person name="Anantharaman K."/>
            <person name="Brown C.T."/>
            <person name="Hug L.A."/>
            <person name="Sharon I."/>
            <person name="Castelle C.J."/>
            <person name="Probst A.J."/>
            <person name="Thomas B.C."/>
            <person name="Singh A."/>
            <person name="Wilkins M.J."/>
            <person name="Karaoz U."/>
            <person name="Brodie E.L."/>
            <person name="Williams K.H."/>
            <person name="Hubbard S.S."/>
            <person name="Banfield J.F."/>
        </authorList>
    </citation>
    <scope>NUCLEOTIDE SEQUENCE [LARGE SCALE GENOMIC DNA]</scope>
</reference>
<dbReference type="EMBL" id="MHQN01000024">
    <property type="protein sequence ID" value="OHA03117.1"/>
    <property type="molecule type" value="Genomic_DNA"/>
</dbReference>
<accession>A0A1G2KUI9</accession>
<evidence type="ECO:0000313" key="2">
    <source>
        <dbReference type="Proteomes" id="UP000177177"/>
    </source>
</evidence>
<name>A0A1G2KUI9_9BACT</name>
<comment type="caution">
    <text evidence="1">The sequence shown here is derived from an EMBL/GenBank/DDBJ whole genome shotgun (WGS) entry which is preliminary data.</text>
</comment>
<proteinExistence type="predicted"/>
<dbReference type="AlphaFoldDB" id="A0A1G2KUI9"/>
<sequence>MSTTIQIPKKALQDILAAGRQFIAAEDALENALLVSKPAFIRKIRRLRAEHLHGDTGQWKLLKTRYGL</sequence>
<gene>
    <name evidence="1" type="ORF">A3C92_02160</name>
</gene>
<protein>
    <submittedName>
        <fullName evidence="1">Uncharacterized protein</fullName>
    </submittedName>
</protein>
<organism evidence="1 2">
    <name type="scientific">Candidatus Sungbacteria bacterium RIFCSPHIGHO2_02_FULL_53_17</name>
    <dbReference type="NCBI Taxonomy" id="1802275"/>
    <lineage>
        <taxon>Bacteria</taxon>
        <taxon>Candidatus Sungiibacteriota</taxon>
    </lineage>
</organism>
<dbReference type="Proteomes" id="UP000177177">
    <property type="component" value="Unassembled WGS sequence"/>
</dbReference>